<dbReference type="InterPro" id="IPR032675">
    <property type="entry name" value="LRR_dom_sf"/>
</dbReference>
<evidence type="ECO:0000313" key="4">
    <source>
        <dbReference type="EMBL" id="CAG9567404.1"/>
    </source>
</evidence>
<feature type="region of interest" description="Disordered" evidence="3">
    <location>
        <begin position="1"/>
        <end position="26"/>
    </location>
</feature>
<dbReference type="Gene3D" id="3.80.10.10">
    <property type="entry name" value="Ribonuclease Inhibitor"/>
    <property type="match status" value="1"/>
</dbReference>
<dbReference type="AlphaFoldDB" id="A0A8J2W296"/>
<dbReference type="InterPro" id="IPR050576">
    <property type="entry name" value="Cilia_flagella_integrity"/>
</dbReference>
<reference evidence="4" key="1">
    <citation type="submission" date="2021-09" db="EMBL/GenBank/DDBJ databases">
        <authorList>
            <person name="Martin H S."/>
        </authorList>
    </citation>
    <scope>NUCLEOTIDE SEQUENCE</scope>
</reference>
<evidence type="ECO:0000256" key="2">
    <source>
        <dbReference type="ARBA" id="ARBA00022737"/>
    </source>
</evidence>
<keyword evidence="2" id="KW-0677">Repeat</keyword>
<keyword evidence="1" id="KW-0433">Leucine-rich repeat</keyword>
<evidence type="ECO:0000256" key="3">
    <source>
        <dbReference type="SAM" id="MobiDB-lite"/>
    </source>
</evidence>
<dbReference type="Proteomes" id="UP000789524">
    <property type="component" value="Unassembled WGS sequence"/>
</dbReference>
<comment type="caution">
    <text evidence="4">The sequence shown here is derived from an EMBL/GenBank/DDBJ whole genome shotgun (WGS) entry which is preliminary data.</text>
</comment>
<feature type="compositionally biased region" description="Basic and acidic residues" evidence="3">
    <location>
        <begin position="1"/>
        <end position="10"/>
    </location>
</feature>
<accession>A0A8J2W296</accession>
<organism evidence="4 5">
    <name type="scientific">Danaus chrysippus</name>
    <name type="common">African queen</name>
    <dbReference type="NCBI Taxonomy" id="151541"/>
    <lineage>
        <taxon>Eukaryota</taxon>
        <taxon>Metazoa</taxon>
        <taxon>Ecdysozoa</taxon>
        <taxon>Arthropoda</taxon>
        <taxon>Hexapoda</taxon>
        <taxon>Insecta</taxon>
        <taxon>Pterygota</taxon>
        <taxon>Neoptera</taxon>
        <taxon>Endopterygota</taxon>
        <taxon>Lepidoptera</taxon>
        <taxon>Glossata</taxon>
        <taxon>Ditrysia</taxon>
        <taxon>Papilionoidea</taxon>
        <taxon>Nymphalidae</taxon>
        <taxon>Danainae</taxon>
        <taxon>Danaini</taxon>
        <taxon>Danaina</taxon>
        <taxon>Danaus</taxon>
        <taxon>Anosia</taxon>
    </lineage>
</organism>
<dbReference type="PANTHER" id="PTHR45973">
    <property type="entry name" value="PROTEIN PHOSPHATASE 1 REGULATORY SUBUNIT SDS22-RELATED"/>
    <property type="match status" value="1"/>
</dbReference>
<dbReference type="PANTHER" id="PTHR45973:SF35">
    <property type="entry name" value="LEUCINE-RICH REPEAT-CONTAINING PROTEIN 43"/>
    <property type="match status" value="1"/>
</dbReference>
<name>A0A8J2W296_9NEOP</name>
<proteinExistence type="predicted"/>
<gene>
    <name evidence="4" type="ORF">DCHRY22_LOCUS7674</name>
</gene>
<sequence>MPPKAKESQTKKPVPQVLRPSISDSSLNQVPDDAIEGYQERIETGIEWTLLEDAVRRHKQKCTRDNIPEITFSIALKNKIKHSILNGFMEPDANLQEQWEVFVPMKMWDIEKFANDEGRICFKSSNNLTDDMFKLIKKSVLYGDKKTLRRDLRKVNVLRVTDSEMTELDKSLMEFDNLVTLNLCGNYLTEIDACTFPQGLRMLELQANHISNLIPFVENLPTNLIYLGLARNFLDNASVEGISKVPHYLTVLDISDNDICDLEMVLDALSTLPSLTGLHLAGNPCSVCAAYARSTLTKLPRLQWLDYREVLVTDRPLEPVEPHPDDLRSAYFTFTVFRIISAPQPPKPDKGAVTAFHVELELPLLDSSRRQFLMFRNNESLIEMLPPPEDEEWPSTKFSRSLIKLIESKSAVEHETSSHESDIYNKLTTKNSREIIHYTIFESNKVQWNKLMNFQEPTIRIFCPNLRALRDTFRTTITLRVIYSVTTTGKQSKPDKKSAQSLKPPGEQRVTLATVRCSLKRVDWSQPSQHFHWDDSLGTDEAIHWGDGDLSVLQYTLAAVKTTKGKPDSDPGSTKQYPPDNFTCHFGFGIDTLKA</sequence>
<protein>
    <submittedName>
        <fullName evidence="4">(African queen) hypothetical protein</fullName>
    </submittedName>
</protein>
<evidence type="ECO:0000256" key="1">
    <source>
        <dbReference type="ARBA" id="ARBA00022614"/>
    </source>
</evidence>
<dbReference type="SUPFAM" id="SSF52075">
    <property type="entry name" value="Outer arm dynein light chain 1"/>
    <property type="match status" value="1"/>
</dbReference>
<evidence type="ECO:0000313" key="5">
    <source>
        <dbReference type="Proteomes" id="UP000789524"/>
    </source>
</evidence>
<keyword evidence="5" id="KW-1185">Reference proteome</keyword>
<dbReference type="EMBL" id="CAKASE010000058">
    <property type="protein sequence ID" value="CAG9567404.1"/>
    <property type="molecule type" value="Genomic_DNA"/>
</dbReference>
<dbReference type="OrthoDB" id="676979at2759"/>